<organism evidence="2 3">
    <name type="scientific">Dehalococcoides mccartyi</name>
    <dbReference type="NCBI Taxonomy" id="61435"/>
    <lineage>
        <taxon>Bacteria</taxon>
        <taxon>Bacillati</taxon>
        <taxon>Chloroflexota</taxon>
        <taxon>Dehalococcoidia</taxon>
        <taxon>Dehalococcoidales</taxon>
        <taxon>Dehalococcoidaceae</taxon>
        <taxon>Dehalococcoides</taxon>
    </lineage>
</organism>
<evidence type="ECO:0000256" key="1">
    <source>
        <dbReference type="SAM" id="Phobius"/>
    </source>
</evidence>
<feature type="transmembrane region" description="Helical" evidence="1">
    <location>
        <begin position="61"/>
        <end position="80"/>
    </location>
</feature>
<name>A0AB33HRF9_9CHLR</name>
<reference evidence="2 3" key="1">
    <citation type="journal article" date="2017" name="Sci. Rep.">
        <title>Isolation and genomic characterization of a Dehalococcoides strain suggests genomic rearrangement during culture.</title>
        <authorList>
            <person name="Yohda M."/>
            <person name="Ikegami K."/>
            <person name="Aita Y."/>
            <person name="Kitajima M."/>
            <person name="Takechi A."/>
            <person name="Iwamoto M."/>
            <person name="Fukuda T."/>
            <person name="Tamura N."/>
            <person name="Shibasaki J."/>
            <person name="Koike S."/>
            <person name="Komatsu D."/>
            <person name="Miyagi S."/>
            <person name="Nishimura M."/>
            <person name="Uchino Y."/>
            <person name="Shiroma A."/>
            <person name="Shimoji M."/>
            <person name="Tamotsu H."/>
            <person name="Ashimine N."/>
            <person name="Shinzato M."/>
            <person name="Ohki S."/>
            <person name="Nakano K."/>
            <person name="Teruya K."/>
            <person name="Satou K."/>
            <person name="Hirano T."/>
            <person name="Yagi O."/>
        </authorList>
    </citation>
    <scope>NUCLEOTIDE SEQUENCE [LARGE SCALE GENOMIC DNA]</scope>
    <source>
        <strain evidence="2 3">UCH-ATV1</strain>
    </source>
</reference>
<evidence type="ECO:0000313" key="2">
    <source>
        <dbReference type="EMBL" id="BAZ96833.1"/>
    </source>
</evidence>
<keyword evidence="1" id="KW-0812">Transmembrane</keyword>
<keyword evidence="1" id="KW-0472">Membrane</keyword>
<protein>
    <submittedName>
        <fullName evidence="2">Reductive dehalogenase anchoring protein</fullName>
    </submittedName>
</protein>
<dbReference type="EMBL" id="AP017649">
    <property type="protein sequence ID" value="BAZ96833.1"/>
    <property type="molecule type" value="Genomic_DNA"/>
</dbReference>
<accession>A0AB33HRF9</accession>
<evidence type="ECO:0000313" key="3">
    <source>
        <dbReference type="Proteomes" id="UP000218257"/>
    </source>
</evidence>
<dbReference type="RefSeq" id="WP_096476567.1">
    <property type="nucleotide sequence ID" value="NZ_AP017649.1"/>
</dbReference>
<dbReference type="Proteomes" id="UP000218257">
    <property type="component" value="Chromosome"/>
</dbReference>
<gene>
    <name evidence="2" type="ORF">DEHALATV1_0205</name>
</gene>
<dbReference type="AlphaFoldDB" id="A0AB33HRF9"/>
<keyword evidence="1" id="KW-1133">Transmembrane helix</keyword>
<feature type="transmembrane region" description="Helical" evidence="1">
    <location>
        <begin position="6"/>
        <end position="22"/>
    </location>
</feature>
<feature type="transmembrane region" description="Helical" evidence="1">
    <location>
        <begin position="34"/>
        <end position="55"/>
    </location>
</feature>
<sequence>MWYWYLALFLLGGSMVLLLGWLNNKKINLKWYEWAIGIIALLLMMFTLQNIVAAYQEGVPGAMGLFALILGIPALILFLVDWQLVQRRVKKE</sequence>
<proteinExistence type="predicted"/>